<gene>
    <name evidence="1" type="ORF">SAMN05444377_101231</name>
</gene>
<evidence type="ECO:0000313" key="1">
    <source>
        <dbReference type="EMBL" id="SHE78195.1"/>
    </source>
</evidence>
<dbReference type="AlphaFoldDB" id="A0A1M4WAK1"/>
<reference evidence="1 2" key="1">
    <citation type="submission" date="2016-11" db="EMBL/GenBank/DDBJ databases">
        <authorList>
            <person name="Jaros S."/>
            <person name="Januszkiewicz K."/>
            <person name="Wedrychowicz H."/>
        </authorList>
    </citation>
    <scope>NUCLEOTIDE SEQUENCE [LARGE SCALE GENOMIC DNA]</scope>
    <source>
        <strain evidence="1 2">DSM 25660</strain>
    </source>
</reference>
<proteinExistence type="predicted"/>
<name>A0A1M4WAK1_9FLAO</name>
<sequence>MARLFLKKEGRYHINITSLFPFETRRKNVFTYHSDLEEKFEMQVHILFSEHQELLESY</sequence>
<keyword evidence="2" id="KW-1185">Reference proteome</keyword>
<dbReference type="Proteomes" id="UP000184147">
    <property type="component" value="Unassembled WGS sequence"/>
</dbReference>
<dbReference type="STRING" id="1124188.SAMN05444377_101231"/>
<evidence type="ECO:0000313" key="2">
    <source>
        <dbReference type="Proteomes" id="UP000184147"/>
    </source>
</evidence>
<dbReference type="EMBL" id="FQVQ01000001">
    <property type="protein sequence ID" value="SHE78195.1"/>
    <property type="molecule type" value="Genomic_DNA"/>
</dbReference>
<organism evidence="1 2">
    <name type="scientific">Flavobacterium fontis</name>
    <dbReference type="NCBI Taxonomy" id="1124188"/>
    <lineage>
        <taxon>Bacteria</taxon>
        <taxon>Pseudomonadati</taxon>
        <taxon>Bacteroidota</taxon>
        <taxon>Flavobacteriia</taxon>
        <taxon>Flavobacteriales</taxon>
        <taxon>Flavobacteriaceae</taxon>
        <taxon>Flavobacterium</taxon>
    </lineage>
</organism>
<accession>A0A1M4WAK1</accession>
<protein>
    <submittedName>
        <fullName evidence="1">Uncharacterized protein</fullName>
    </submittedName>
</protein>